<comment type="similarity">
    <text evidence="2">Belongs to the HdrA family.</text>
</comment>
<proteinExistence type="inferred from homology"/>
<dbReference type="PRINTS" id="PR00368">
    <property type="entry name" value="FADPNR"/>
</dbReference>
<feature type="domain" description="4Fe-4S ferredoxin-type" evidence="9">
    <location>
        <begin position="96"/>
        <end position="126"/>
    </location>
</feature>
<keyword evidence="4" id="KW-0479">Metal-binding</keyword>
<dbReference type="EMBL" id="MLBF01000031">
    <property type="protein sequence ID" value="OLN29618.1"/>
    <property type="molecule type" value="Genomic_DNA"/>
</dbReference>
<keyword evidence="7" id="KW-0408">Iron</keyword>
<dbReference type="PANTHER" id="PTHR43498:SF1">
    <property type="entry name" value="COB--COM HETERODISULFIDE REDUCTASE IRON-SULFUR SUBUNIT A"/>
    <property type="match status" value="1"/>
</dbReference>
<dbReference type="RefSeq" id="WP_075365960.1">
    <property type="nucleotide sequence ID" value="NZ_MLBF01000031.1"/>
</dbReference>
<keyword evidence="5" id="KW-0274">FAD</keyword>
<dbReference type="OrthoDB" id="10014at2"/>
<dbReference type="GO" id="GO:0046872">
    <property type="term" value="F:metal ion binding"/>
    <property type="evidence" value="ECO:0007669"/>
    <property type="project" value="UniProtKB-KW"/>
</dbReference>
<reference evidence="10 11" key="1">
    <citation type="submission" date="2016-09" db="EMBL/GenBank/DDBJ databases">
        <title>Complete genome of Desulfosporosinus sp. OL.</title>
        <authorList>
            <person name="Mardanov A."/>
            <person name="Beletsky A."/>
            <person name="Panova A."/>
            <person name="Karnachuk O."/>
            <person name="Ravin N."/>
        </authorList>
    </citation>
    <scope>NUCLEOTIDE SEQUENCE [LARGE SCALE GENOMIC DNA]</scope>
    <source>
        <strain evidence="10 11">OL</strain>
    </source>
</reference>
<evidence type="ECO:0000313" key="10">
    <source>
        <dbReference type="EMBL" id="OLN29618.1"/>
    </source>
</evidence>
<keyword evidence="11" id="KW-1185">Reference proteome</keyword>
<dbReference type="STRING" id="1888891.DSOL_3479"/>
<dbReference type="InterPro" id="IPR039650">
    <property type="entry name" value="HdrA-like"/>
</dbReference>
<evidence type="ECO:0000256" key="5">
    <source>
        <dbReference type="ARBA" id="ARBA00022827"/>
    </source>
</evidence>
<keyword evidence="3" id="KW-0004">4Fe-4S</keyword>
<dbReference type="Pfam" id="PF12831">
    <property type="entry name" value="FAD_oxidored"/>
    <property type="match status" value="1"/>
</dbReference>
<evidence type="ECO:0000256" key="4">
    <source>
        <dbReference type="ARBA" id="ARBA00022723"/>
    </source>
</evidence>
<protein>
    <submittedName>
        <fullName evidence="10">CoB--CoM heterodisulfide reductase subunit A</fullName>
    </submittedName>
</protein>
<name>A0A1Q8QQU0_9FIRM</name>
<dbReference type="InterPro" id="IPR036188">
    <property type="entry name" value="FAD/NAD-bd_sf"/>
</dbReference>
<comment type="cofactor">
    <cofactor evidence="1">
        <name>FAD</name>
        <dbReference type="ChEBI" id="CHEBI:57692"/>
    </cofactor>
</comment>
<feature type="domain" description="4Fe-4S ferredoxin-type" evidence="9">
    <location>
        <begin position="143"/>
        <end position="174"/>
    </location>
</feature>
<evidence type="ECO:0000256" key="1">
    <source>
        <dbReference type="ARBA" id="ARBA00001974"/>
    </source>
</evidence>
<keyword evidence="8" id="KW-0411">Iron-sulfur</keyword>
<evidence type="ECO:0000256" key="8">
    <source>
        <dbReference type="ARBA" id="ARBA00023014"/>
    </source>
</evidence>
<dbReference type="Gene3D" id="3.30.70.20">
    <property type="match status" value="1"/>
</dbReference>
<evidence type="ECO:0000256" key="7">
    <source>
        <dbReference type="ARBA" id="ARBA00023004"/>
    </source>
</evidence>
<dbReference type="PROSITE" id="PS00198">
    <property type="entry name" value="4FE4S_FER_1"/>
    <property type="match status" value="1"/>
</dbReference>
<dbReference type="InterPro" id="IPR017900">
    <property type="entry name" value="4Fe4S_Fe_S_CS"/>
</dbReference>
<sequence>MAYQSILVVGGGISGLTAAVEAAEAGSEVYLVEKKPYLGGRVAQMNRYFPKLCPPNCGLEINYKRIKQNPRIKFFTLAEIEKIEGKEGDFTVTVKSNPRFVNQNCTACGKCTEVCPVERSNEYNYGLDKTKAIYKAHEFAFPMKYVVDNEVCLGAECGKCVSACQYDAIELDMAAKSFNLNVGSIVWATGWEAYDAAKIDYYGFGRHQNVVTNVMMERLAAPNGPTGGKIVRPSDGKKVESVAFVQCAGSRDVNNLTYCSGVCCMASLKQATYLKEKNPDAKVFMFYIDVRAMGKYEEFYTKVQDGISMIKGKVGEITEDPLTKDLFVQVENQLTGEIMKEKVDMVVLATGMVPATVDSKLPIVINYDEDGFIASDSQQPGIYGAGCVKKPLDVASSVKDATAAALKAIQSTVRR</sequence>
<dbReference type="AlphaFoldDB" id="A0A1Q8QQU0"/>
<dbReference type="InterPro" id="IPR017896">
    <property type="entry name" value="4Fe4S_Fe-S-bd"/>
</dbReference>
<keyword evidence="6" id="KW-0560">Oxidoreductase</keyword>
<evidence type="ECO:0000256" key="6">
    <source>
        <dbReference type="ARBA" id="ARBA00023002"/>
    </source>
</evidence>
<evidence type="ECO:0000256" key="2">
    <source>
        <dbReference type="ARBA" id="ARBA00006561"/>
    </source>
</evidence>
<keyword evidence="5" id="KW-0285">Flavoprotein</keyword>
<dbReference type="SUPFAM" id="SSF51905">
    <property type="entry name" value="FAD/NAD(P)-binding domain"/>
    <property type="match status" value="1"/>
</dbReference>
<evidence type="ECO:0000259" key="9">
    <source>
        <dbReference type="PROSITE" id="PS51379"/>
    </source>
</evidence>
<accession>A0A1Q8QQU0</accession>
<comment type="caution">
    <text evidence="10">The sequence shown here is derived from an EMBL/GenBank/DDBJ whole genome shotgun (WGS) entry which is preliminary data.</text>
</comment>
<dbReference type="Proteomes" id="UP000186102">
    <property type="component" value="Unassembled WGS sequence"/>
</dbReference>
<organism evidence="10 11">
    <name type="scientific">Desulfosporosinus metallidurans</name>
    <dbReference type="NCBI Taxonomy" id="1888891"/>
    <lineage>
        <taxon>Bacteria</taxon>
        <taxon>Bacillati</taxon>
        <taxon>Bacillota</taxon>
        <taxon>Clostridia</taxon>
        <taxon>Eubacteriales</taxon>
        <taxon>Desulfitobacteriaceae</taxon>
        <taxon>Desulfosporosinus</taxon>
    </lineage>
</organism>
<gene>
    <name evidence="10" type="ORF">DSOL_3479</name>
</gene>
<dbReference type="Gene3D" id="3.50.50.60">
    <property type="entry name" value="FAD/NAD(P)-binding domain"/>
    <property type="match status" value="3"/>
</dbReference>
<dbReference type="GO" id="GO:0051539">
    <property type="term" value="F:4 iron, 4 sulfur cluster binding"/>
    <property type="evidence" value="ECO:0007669"/>
    <property type="project" value="UniProtKB-KW"/>
</dbReference>
<dbReference type="PANTHER" id="PTHR43498">
    <property type="entry name" value="FERREDOXIN:COB-COM HETERODISULFIDE REDUCTASE SUBUNIT A"/>
    <property type="match status" value="1"/>
</dbReference>
<dbReference type="PROSITE" id="PS51379">
    <property type="entry name" value="4FE4S_FER_2"/>
    <property type="match status" value="2"/>
</dbReference>
<dbReference type="GO" id="GO:0016491">
    <property type="term" value="F:oxidoreductase activity"/>
    <property type="evidence" value="ECO:0007669"/>
    <property type="project" value="UniProtKB-KW"/>
</dbReference>
<evidence type="ECO:0000256" key="3">
    <source>
        <dbReference type="ARBA" id="ARBA00022485"/>
    </source>
</evidence>
<evidence type="ECO:0000313" key="11">
    <source>
        <dbReference type="Proteomes" id="UP000186102"/>
    </source>
</evidence>